<dbReference type="InterPro" id="IPR005599">
    <property type="entry name" value="GPI_mannosylTrfase"/>
</dbReference>
<evidence type="ECO:0000256" key="6">
    <source>
        <dbReference type="ARBA" id="ARBA00022692"/>
    </source>
</evidence>
<evidence type="ECO:0000256" key="1">
    <source>
        <dbReference type="ARBA" id="ARBA00004477"/>
    </source>
</evidence>
<comment type="function">
    <text evidence="10">Mannosyltransferase that operates in the biosynthetic pathway of dolichol-linked oligosaccharides, the glycan precursors employed in protein asparagine (N)-glycosylation. The assembly of dolichol-linked oligosaccharides begins on the cytosolic side of the endoplasmic reticulum membrane and finishes in its lumen. The sequential addition of sugars to dolichol pyrophosphate produces dolichol-linked oligosaccharides containing fourteen sugars, including two GlcNAcs, nine mannoses and three glucoses. Once assembled, the oligosaccharide is transferred from the lipid to nascent proteins by oligosaccharyltransferases. In the lumen of the endoplasmic reticulum, adds the eighth mannose residue in an alpha-1,6 linkage onto Man(7)GlcNAc(2)-PP-dolichol to produce Man(8)GlcNAc(2)-PP-dolichol.</text>
</comment>
<dbReference type="PANTHER" id="PTHR22760">
    <property type="entry name" value="GLYCOSYLTRANSFERASE"/>
    <property type="match status" value="1"/>
</dbReference>
<feature type="transmembrane region" description="Helical" evidence="12">
    <location>
        <begin position="135"/>
        <end position="166"/>
    </location>
</feature>
<evidence type="ECO:0000256" key="11">
    <source>
        <dbReference type="ARBA" id="ARBA00048899"/>
    </source>
</evidence>
<comment type="subcellular location">
    <subcellularLocation>
        <location evidence="1 12">Endoplasmic reticulum membrane</location>
        <topology evidence="1 12">Multi-pass membrane protein</topology>
    </subcellularLocation>
</comment>
<feature type="transmembrane region" description="Helical" evidence="12">
    <location>
        <begin position="85"/>
        <end position="101"/>
    </location>
</feature>
<keyword evidence="7 12" id="KW-0256">Endoplasmic reticulum</keyword>
<comment type="similarity">
    <text evidence="3 12">Belongs to the glycosyltransferase 22 family.</text>
</comment>
<feature type="transmembrane region" description="Helical" evidence="12">
    <location>
        <begin position="27"/>
        <end position="46"/>
    </location>
</feature>
<evidence type="ECO:0000256" key="3">
    <source>
        <dbReference type="ARBA" id="ARBA00007063"/>
    </source>
</evidence>
<comment type="catalytic activity">
    <reaction evidence="11">
        <text>an alpha-D-Man-(1-&gt;2)-alpha-D-Man-(1-&gt;2)-alpha-D-Man-(1-&gt;3)-[alpha-D-Man-(1-&gt;2)-alpha-D-Man-(1-&gt;3)-alpha-D-Man-(1-&gt;6)]-beta-D-Man-(1-&gt;4)-beta-D-GlcNAc-(1-&gt;4)-alpha-D-GlcNAc-diphospho-di-trans,poly-cis-dolichol + a di-trans,poly-cis-dolichyl beta-D-mannosyl phosphate = an alpha-D-Man-(1-&gt;2)-alpha-D-Man-(1-&gt;2)-alpha-D-Man-(1-&gt;3)-[alpha-D-Man-(1-&gt;2)-alpha-D-Man-(1-&gt;3)-[alpha-D-Man-(1-&gt;6)]-alpha-D-Man-(1-&gt;6)]-beta-D-Man-(1-&gt;4)-beta-D-GlcNAc-(1-&gt;4)-alpha-D-GlcNAc-diphospho-di-trans,poly-cis-dolichol + a di-trans,poly-cis-dolichyl phosphate + H(+)</text>
        <dbReference type="Rhea" id="RHEA:29535"/>
        <dbReference type="Rhea" id="RHEA-COMP:19498"/>
        <dbReference type="Rhea" id="RHEA-COMP:19501"/>
        <dbReference type="Rhea" id="RHEA-COMP:19518"/>
        <dbReference type="Rhea" id="RHEA-COMP:19519"/>
        <dbReference type="ChEBI" id="CHEBI:15378"/>
        <dbReference type="ChEBI" id="CHEBI:57683"/>
        <dbReference type="ChEBI" id="CHEBI:58211"/>
        <dbReference type="ChEBI" id="CHEBI:132517"/>
        <dbReference type="ChEBI" id="CHEBI:132519"/>
        <dbReference type="EC" id="2.4.1.260"/>
    </reaction>
    <physiologicalReaction direction="left-to-right" evidence="11">
        <dbReference type="Rhea" id="RHEA:29536"/>
    </physiologicalReaction>
</comment>
<dbReference type="GO" id="GO:0052917">
    <property type="term" value="F:dol-P-Man:Man(7)GlcNAc(2)-PP-Dol alpha-1,6-mannosyltransferase activity"/>
    <property type="evidence" value="ECO:0007669"/>
    <property type="project" value="UniProtKB-EC"/>
</dbReference>
<gene>
    <name evidence="13" type="ORF">A4U43_C04F31690</name>
</gene>
<evidence type="ECO:0000256" key="12">
    <source>
        <dbReference type="RuleBase" id="RU363075"/>
    </source>
</evidence>
<keyword evidence="4 12" id="KW-0328">Glycosyltransferase</keyword>
<evidence type="ECO:0000256" key="8">
    <source>
        <dbReference type="ARBA" id="ARBA00022989"/>
    </source>
</evidence>
<dbReference type="Gramene" id="ONK73457">
    <property type="protein sequence ID" value="ONK73457"/>
    <property type="gene ID" value="A4U43_C04F31690"/>
</dbReference>
<evidence type="ECO:0000256" key="10">
    <source>
        <dbReference type="ARBA" id="ARBA00044721"/>
    </source>
</evidence>
<evidence type="ECO:0000256" key="5">
    <source>
        <dbReference type="ARBA" id="ARBA00022679"/>
    </source>
</evidence>
<sequence>MHDILYHRYHIEKYDHLDFPGVVSRTFLGAIFVSTLASPMVLLLHLLHMPKIYSLITVRLVLGCTVLLAFRLLRVQVRNKFGRHVEAFFVITAALQFHLLFYSTRPLPNILAFALVTLAYSFWFKGNSSATLKCLVCLCFFDMFMCLMCDIFMLLLHVHVLMLFLWEDGLIDQTISNRTRTGQWE</sequence>
<dbReference type="EMBL" id="CM007384">
    <property type="protein sequence ID" value="ONK73457.1"/>
    <property type="molecule type" value="Genomic_DNA"/>
</dbReference>
<dbReference type="EC" id="2.4.1.-" evidence="12"/>
<feature type="transmembrane region" description="Helical" evidence="12">
    <location>
        <begin position="52"/>
        <end position="73"/>
    </location>
</feature>
<dbReference type="Pfam" id="PF03901">
    <property type="entry name" value="Glyco_transf_22"/>
    <property type="match status" value="1"/>
</dbReference>
<evidence type="ECO:0000256" key="4">
    <source>
        <dbReference type="ARBA" id="ARBA00022676"/>
    </source>
</evidence>
<reference evidence="14" key="1">
    <citation type="journal article" date="2017" name="Nat. Commun.">
        <title>The asparagus genome sheds light on the origin and evolution of a young Y chromosome.</title>
        <authorList>
            <person name="Harkess A."/>
            <person name="Zhou J."/>
            <person name="Xu C."/>
            <person name="Bowers J.E."/>
            <person name="Van der Hulst R."/>
            <person name="Ayyampalayam S."/>
            <person name="Mercati F."/>
            <person name="Riccardi P."/>
            <person name="McKain M.R."/>
            <person name="Kakrana A."/>
            <person name="Tang H."/>
            <person name="Ray J."/>
            <person name="Groenendijk J."/>
            <person name="Arikit S."/>
            <person name="Mathioni S.M."/>
            <person name="Nakano M."/>
            <person name="Shan H."/>
            <person name="Telgmann-Rauber A."/>
            <person name="Kanno A."/>
            <person name="Yue Z."/>
            <person name="Chen H."/>
            <person name="Li W."/>
            <person name="Chen Y."/>
            <person name="Xu X."/>
            <person name="Zhang Y."/>
            <person name="Luo S."/>
            <person name="Chen H."/>
            <person name="Gao J."/>
            <person name="Mao Z."/>
            <person name="Pires J.C."/>
            <person name="Luo M."/>
            <person name="Kudrna D."/>
            <person name="Wing R.A."/>
            <person name="Meyers B.C."/>
            <person name="Yi K."/>
            <person name="Kong H."/>
            <person name="Lavrijsen P."/>
            <person name="Sunseri F."/>
            <person name="Falavigna A."/>
            <person name="Ye Y."/>
            <person name="Leebens-Mack J.H."/>
            <person name="Chen G."/>
        </authorList>
    </citation>
    <scope>NUCLEOTIDE SEQUENCE [LARGE SCALE GENOMIC DNA]</scope>
    <source>
        <strain evidence="14">cv. DH0086</strain>
    </source>
</reference>
<dbReference type="Proteomes" id="UP000243459">
    <property type="component" value="Chromosome 4"/>
</dbReference>
<name>A0A5P1F7T5_ASPOF</name>
<dbReference type="PANTHER" id="PTHR22760:SF1">
    <property type="entry name" value="DOL-P-MAN:MAN(7)GLCNAC(2)-PP-DOL ALPHA-1,6-MANNOSYLTRANSFERASE"/>
    <property type="match status" value="1"/>
</dbReference>
<keyword evidence="9 12" id="KW-0472">Membrane</keyword>
<evidence type="ECO:0000256" key="2">
    <source>
        <dbReference type="ARBA" id="ARBA00004922"/>
    </source>
</evidence>
<dbReference type="AlphaFoldDB" id="A0A5P1F7T5"/>
<keyword evidence="8 12" id="KW-1133">Transmembrane helix</keyword>
<organism evidence="13 14">
    <name type="scientific">Asparagus officinalis</name>
    <name type="common">Garden asparagus</name>
    <dbReference type="NCBI Taxonomy" id="4686"/>
    <lineage>
        <taxon>Eukaryota</taxon>
        <taxon>Viridiplantae</taxon>
        <taxon>Streptophyta</taxon>
        <taxon>Embryophyta</taxon>
        <taxon>Tracheophyta</taxon>
        <taxon>Spermatophyta</taxon>
        <taxon>Magnoliopsida</taxon>
        <taxon>Liliopsida</taxon>
        <taxon>Asparagales</taxon>
        <taxon>Asparagaceae</taxon>
        <taxon>Asparagoideae</taxon>
        <taxon>Asparagus</taxon>
    </lineage>
</organism>
<accession>A0A5P1F7T5</accession>
<evidence type="ECO:0000256" key="7">
    <source>
        <dbReference type="ARBA" id="ARBA00022824"/>
    </source>
</evidence>
<keyword evidence="5" id="KW-0808">Transferase</keyword>
<dbReference type="GO" id="GO:0005789">
    <property type="term" value="C:endoplasmic reticulum membrane"/>
    <property type="evidence" value="ECO:0007669"/>
    <property type="project" value="UniProtKB-SubCell"/>
</dbReference>
<protein>
    <recommendedName>
        <fullName evidence="12">Mannosyltransferase</fullName>
        <ecNumber evidence="12">2.4.1.-</ecNumber>
    </recommendedName>
</protein>
<comment type="pathway">
    <text evidence="2">Protein modification; protein glycosylation.</text>
</comment>
<proteinExistence type="inferred from homology"/>
<dbReference type="GO" id="GO:0006487">
    <property type="term" value="P:protein N-linked glycosylation"/>
    <property type="evidence" value="ECO:0007669"/>
    <property type="project" value="TreeGrafter"/>
</dbReference>
<keyword evidence="14" id="KW-1185">Reference proteome</keyword>
<dbReference type="UniPathway" id="UPA00378"/>
<evidence type="ECO:0000313" key="13">
    <source>
        <dbReference type="EMBL" id="ONK73457.1"/>
    </source>
</evidence>
<keyword evidence="6 12" id="KW-0812">Transmembrane</keyword>
<evidence type="ECO:0000313" key="14">
    <source>
        <dbReference type="Proteomes" id="UP000243459"/>
    </source>
</evidence>
<evidence type="ECO:0000256" key="9">
    <source>
        <dbReference type="ARBA" id="ARBA00023136"/>
    </source>
</evidence>
<feature type="transmembrane region" description="Helical" evidence="12">
    <location>
        <begin position="107"/>
        <end position="123"/>
    </location>
</feature>